<dbReference type="GO" id="GO:0016491">
    <property type="term" value="F:oxidoreductase activity"/>
    <property type="evidence" value="ECO:0007669"/>
    <property type="project" value="UniProtKB-KW"/>
</dbReference>
<accession>A0A9P4HE66</accession>
<dbReference type="InterPro" id="IPR006094">
    <property type="entry name" value="Oxid_FAD_bind_N"/>
</dbReference>
<keyword evidence="4" id="KW-0274">FAD</keyword>
<dbReference type="GO" id="GO:0071949">
    <property type="term" value="F:FAD binding"/>
    <property type="evidence" value="ECO:0007669"/>
    <property type="project" value="InterPro"/>
</dbReference>
<organism evidence="7 8">
    <name type="scientific">Setomelanomma holmii</name>
    <dbReference type="NCBI Taxonomy" id="210430"/>
    <lineage>
        <taxon>Eukaryota</taxon>
        <taxon>Fungi</taxon>
        <taxon>Dikarya</taxon>
        <taxon>Ascomycota</taxon>
        <taxon>Pezizomycotina</taxon>
        <taxon>Dothideomycetes</taxon>
        <taxon>Pleosporomycetidae</taxon>
        <taxon>Pleosporales</taxon>
        <taxon>Pleosporineae</taxon>
        <taxon>Phaeosphaeriaceae</taxon>
        <taxon>Setomelanomma</taxon>
    </lineage>
</organism>
<feature type="non-terminal residue" evidence="7">
    <location>
        <position position="1"/>
    </location>
</feature>
<dbReference type="OrthoDB" id="9996127at2759"/>
<gene>
    <name evidence="7" type="ORF">EK21DRAFT_50393</name>
</gene>
<comment type="caution">
    <text evidence="7">The sequence shown here is derived from an EMBL/GenBank/DDBJ whole genome shotgun (WGS) entry which is preliminary data.</text>
</comment>
<evidence type="ECO:0000256" key="4">
    <source>
        <dbReference type="ARBA" id="ARBA00022827"/>
    </source>
</evidence>
<dbReference type="Gene3D" id="3.30.465.10">
    <property type="match status" value="1"/>
</dbReference>
<keyword evidence="3" id="KW-0285">Flavoprotein</keyword>
<dbReference type="InterPro" id="IPR012951">
    <property type="entry name" value="BBE"/>
</dbReference>
<feature type="non-terminal residue" evidence="7">
    <location>
        <position position="439"/>
    </location>
</feature>
<proteinExistence type="inferred from homology"/>
<dbReference type="AlphaFoldDB" id="A0A9P4HE66"/>
<dbReference type="Pfam" id="PF01565">
    <property type="entry name" value="FAD_binding_4"/>
    <property type="match status" value="1"/>
</dbReference>
<dbReference type="Gene3D" id="3.40.462.20">
    <property type="match status" value="1"/>
</dbReference>
<evidence type="ECO:0000256" key="5">
    <source>
        <dbReference type="ARBA" id="ARBA00023002"/>
    </source>
</evidence>
<dbReference type="PANTHER" id="PTHR42973:SF9">
    <property type="entry name" value="FAD-BINDING PCMH-TYPE DOMAIN-CONTAINING PROTEIN-RELATED"/>
    <property type="match status" value="1"/>
</dbReference>
<evidence type="ECO:0000313" key="7">
    <source>
        <dbReference type="EMBL" id="KAF2032599.1"/>
    </source>
</evidence>
<dbReference type="InterPro" id="IPR016169">
    <property type="entry name" value="FAD-bd_PCMH_sub2"/>
</dbReference>
<keyword evidence="8" id="KW-1185">Reference proteome</keyword>
<comment type="cofactor">
    <cofactor evidence="1">
        <name>FAD</name>
        <dbReference type="ChEBI" id="CHEBI:57692"/>
    </cofactor>
</comment>
<evidence type="ECO:0000256" key="1">
    <source>
        <dbReference type="ARBA" id="ARBA00001974"/>
    </source>
</evidence>
<keyword evidence="5" id="KW-0560">Oxidoreductase</keyword>
<dbReference type="InterPro" id="IPR016166">
    <property type="entry name" value="FAD-bd_PCMH"/>
</dbReference>
<dbReference type="InterPro" id="IPR050416">
    <property type="entry name" value="FAD-linked_Oxidoreductase"/>
</dbReference>
<dbReference type="EMBL" id="ML978171">
    <property type="protein sequence ID" value="KAF2032599.1"/>
    <property type="molecule type" value="Genomic_DNA"/>
</dbReference>
<dbReference type="SUPFAM" id="SSF56176">
    <property type="entry name" value="FAD-binding/transporter-associated domain-like"/>
    <property type="match status" value="1"/>
</dbReference>
<protein>
    <submittedName>
        <fullName evidence="7">FAD-binding domain-containing protein</fullName>
    </submittedName>
</protein>
<evidence type="ECO:0000256" key="2">
    <source>
        <dbReference type="ARBA" id="ARBA00005466"/>
    </source>
</evidence>
<dbReference type="PROSITE" id="PS51387">
    <property type="entry name" value="FAD_PCMH"/>
    <property type="match status" value="1"/>
</dbReference>
<evidence type="ECO:0000256" key="3">
    <source>
        <dbReference type="ARBA" id="ARBA00022630"/>
    </source>
</evidence>
<evidence type="ECO:0000259" key="6">
    <source>
        <dbReference type="PROSITE" id="PS51387"/>
    </source>
</evidence>
<feature type="domain" description="FAD-binding PCMH-type" evidence="6">
    <location>
        <begin position="1"/>
        <end position="165"/>
    </location>
</feature>
<reference evidence="7" key="1">
    <citation type="journal article" date="2020" name="Stud. Mycol.">
        <title>101 Dothideomycetes genomes: a test case for predicting lifestyles and emergence of pathogens.</title>
        <authorList>
            <person name="Haridas S."/>
            <person name="Albert R."/>
            <person name="Binder M."/>
            <person name="Bloem J."/>
            <person name="Labutti K."/>
            <person name="Salamov A."/>
            <person name="Andreopoulos B."/>
            <person name="Baker S."/>
            <person name="Barry K."/>
            <person name="Bills G."/>
            <person name="Bluhm B."/>
            <person name="Cannon C."/>
            <person name="Castanera R."/>
            <person name="Culley D."/>
            <person name="Daum C."/>
            <person name="Ezra D."/>
            <person name="Gonzalez J."/>
            <person name="Henrissat B."/>
            <person name="Kuo A."/>
            <person name="Liang C."/>
            <person name="Lipzen A."/>
            <person name="Lutzoni F."/>
            <person name="Magnuson J."/>
            <person name="Mondo S."/>
            <person name="Nolan M."/>
            <person name="Ohm R."/>
            <person name="Pangilinan J."/>
            <person name="Park H.-J."/>
            <person name="Ramirez L."/>
            <person name="Alfaro M."/>
            <person name="Sun H."/>
            <person name="Tritt A."/>
            <person name="Yoshinaga Y."/>
            <person name="Zwiers L.-H."/>
            <person name="Turgeon B."/>
            <person name="Goodwin S."/>
            <person name="Spatafora J."/>
            <person name="Crous P."/>
            <person name="Grigoriev I."/>
        </authorList>
    </citation>
    <scope>NUCLEOTIDE SEQUENCE</scope>
    <source>
        <strain evidence="7">CBS 110217</strain>
    </source>
</reference>
<comment type="similarity">
    <text evidence="2">Belongs to the oxygen-dependent FAD-linked oxidoreductase family.</text>
</comment>
<sequence length="439" mass="48247">VVEVATEDDVSETVRFTYTHNIPFLAQSGAHGGTAALGALKTGIQIHMRGLNSLTVASDGTYATIGGGIKVIEVRDKLWAENKWTVHGCCECPGLMAVALGGGHGLLQGRYALLSDQILALNVVLANGTAVKVSDSSHPDLFWAMQGAGHNFGIVTSLDYKIYDIPSTEVGGKIWSHEILTYDATPENVKSVYGLSNKMLEDGSQPDGLSIYGVIAIDPRLSPKPVIMQHIIHNAPLTHLTPFTAPYHAFNPLTITSREGTYLDVPRWINVHEDSIPCNPSQVIQDPGVLRFPVDVKTYNLDVLAAMVTEFSKFVTKNAEFVGSFVMIEQWPTQAVRAKERGRSLVPWRDNGLLIAPALLYPIDNTSTTRDDLAWQTGSKLRQILIDGAKETGGHYSYVNYAYGGESAEEWYGKENLGRLRALKRVYDPKNRFRYYAPI</sequence>
<dbReference type="Pfam" id="PF08031">
    <property type="entry name" value="BBE"/>
    <property type="match status" value="1"/>
</dbReference>
<evidence type="ECO:0000313" key="8">
    <source>
        <dbReference type="Proteomes" id="UP000799777"/>
    </source>
</evidence>
<dbReference type="InterPro" id="IPR036318">
    <property type="entry name" value="FAD-bd_PCMH-like_sf"/>
</dbReference>
<dbReference type="Proteomes" id="UP000799777">
    <property type="component" value="Unassembled WGS sequence"/>
</dbReference>
<name>A0A9P4HE66_9PLEO</name>
<dbReference type="PANTHER" id="PTHR42973">
    <property type="entry name" value="BINDING OXIDOREDUCTASE, PUTATIVE (AFU_ORTHOLOGUE AFUA_1G17690)-RELATED"/>
    <property type="match status" value="1"/>
</dbReference>